<evidence type="ECO:0008006" key="3">
    <source>
        <dbReference type="Google" id="ProtNLM"/>
    </source>
</evidence>
<proteinExistence type="predicted"/>
<dbReference type="Proteomes" id="UP000317078">
    <property type="component" value="Unassembled WGS sequence"/>
</dbReference>
<evidence type="ECO:0000313" key="1">
    <source>
        <dbReference type="EMBL" id="TPG55898.1"/>
    </source>
</evidence>
<reference evidence="1 2" key="1">
    <citation type="journal article" date="2019" name="Environ. Microbiol.">
        <title>Species interactions and distinct microbial communities in high Arctic permafrost affected cryosols are associated with the CH4 and CO2 gas fluxes.</title>
        <authorList>
            <person name="Altshuler I."/>
            <person name="Hamel J."/>
            <person name="Turney S."/>
            <person name="Magnuson E."/>
            <person name="Levesque R."/>
            <person name="Greer C."/>
            <person name="Whyte L.G."/>
        </authorList>
    </citation>
    <scope>NUCLEOTIDE SEQUENCE [LARGE SCALE GENOMIC DNA]</scope>
    <source>
        <strain evidence="1 2">S9.3B</strain>
    </source>
</reference>
<keyword evidence="2" id="KW-1185">Reference proteome</keyword>
<name>A0A502G202_9PROT</name>
<protein>
    <recommendedName>
        <fullName evidence="3">GNAT family N-acetyltransferase</fullName>
    </recommendedName>
</protein>
<dbReference type="NCBIfam" id="NF045478">
    <property type="entry name" value="XF1762_fam"/>
    <property type="match status" value="1"/>
</dbReference>
<gene>
    <name evidence="1" type="ORF">EAH89_13235</name>
</gene>
<dbReference type="InterPro" id="IPR053780">
    <property type="entry name" value="Gp66-like"/>
</dbReference>
<evidence type="ECO:0000313" key="2">
    <source>
        <dbReference type="Proteomes" id="UP000317078"/>
    </source>
</evidence>
<dbReference type="AlphaFoldDB" id="A0A502G202"/>
<organism evidence="1 2">
    <name type="scientific">Muricoccus nepalensis</name>
    <dbReference type="NCBI Taxonomy" id="1854500"/>
    <lineage>
        <taxon>Bacteria</taxon>
        <taxon>Pseudomonadati</taxon>
        <taxon>Pseudomonadota</taxon>
        <taxon>Alphaproteobacteria</taxon>
        <taxon>Acetobacterales</taxon>
        <taxon>Roseomonadaceae</taxon>
        <taxon>Muricoccus</taxon>
    </lineage>
</organism>
<comment type="caution">
    <text evidence="1">The sequence shown here is derived from an EMBL/GenBank/DDBJ whole genome shotgun (WGS) entry which is preliminary data.</text>
</comment>
<dbReference type="EMBL" id="RCZP01000011">
    <property type="protein sequence ID" value="TPG55898.1"/>
    <property type="molecule type" value="Genomic_DNA"/>
</dbReference>
<sequence>MVMVGNPVARGLMGRGTVEVNRLCIRRDIPRPLAWNACSQLYGWAAREAEARGFERIVTYTRADEEGGSLRACGWITEAHVRGRSWNSPTRARTDRAPLIDKHRWSRALRPRRPVPRPPVLPNIMPLSLDAAA</sequence>
<accession>A0A502G202</accession>